<dbReference type="EMBL" id="JAJHJB010000080">
    <property type="protein sequence ID" value="MCC5468584.1"/>
    <property type="molecule type" value="Genomic_DNA"/>
</dbReference>
<dbReference type="RefSeq" id="WP_229537458.1">
    <property type="nucleotide sequence ID" value="NZ_JAJHJB010000079.1"/>
</dbReference>
<evidence type="ECO:0000313" key="3">
    <source>
        <dbReference type="Proteomes" id="UP001165492"/>
    </source>
</evidence>
<accession>A0ABS8I1V2</accession>
<organism evidence="1 3">
    <name type="scientific">Pelosinus baikalensis</name>
    <dbReference type="NCBI Taxonomy" id="2892015"/>
    <lineage>
        <taxon>Bacteria</taxon>
        <taxon>Bacillati</taxon>
        <taxon>Bacillota</taxon>
        <taxon>Negativicutes</taxon>
        <taxon>Selenomonadales</taxon>
        <taxon>Sporomusaceae</taxon>
        <taxon>Pelosinus</taxon>
    </lineage>
</organism>
<dbReference type="EMBL" id="JAJHJB010000079">
    <property type="protein sequence ID" value="MCC5468579.1"/>
    <property type="molecule type" value="Genomic_DNA"/>
</dbReference>
<comment type="caution">
    <text evidence="1">The sequence shown here is derived from an EMBL/GenBank/DDBJ whole genome shotgun (WGS) entry which is preliminary data.</text>
</comment>
<dbReference type="Proteomes" id="UP001165492">
    <property type="component" value="Unassembled WGS sequence"/>
</dbReference>
<reference evidence="1" key="1">
    <citation type="submission" date="2021-11" db="EMBL/GenBank/DDBJ databases">
        <title>Description of a new species Pelosinus isolated from the bottom sediments of Lake Baikal.</title>
        <authorList>
            <person name="Zakharyuk A."/>
        </authorList>
    </citation>
    <scope>NUCLEOTIDE SEQUENCE</scope>
    <source>
        <strain evidence="1">Bkl1</strain>
    </source>
</reference>
<proteinExistence type="predicted"/>
<name>A0ABS8I1V2_9FIRM</name>
<evidence type="ECO:0000313" key="2">
    <source>
        <dbReference type="EMBL" id="MCC5468584.1"/>
    </source>
</evidence>
<keyword evidence="3" id="KW-1185">Reference proteome</keyword>
<protein>
    <submittedName>
        <fullName evidence="1">Uncharacterized protein</fullName>
    </submittedName>
</protein>
<gene>
    <name evidence="1" type="ORF">LMF89_24900</name>
    <name evidence="2" type="ORF">LMF89_24925</name>
</gene>
<sequence length="84" mass="9468">MGPCVHCGRLTDNVENICSHCQKRKESKNAVSPEVRSQIEKAVKMAEQYHKGFRVIQNQRGEILVFPTAVPVKEGTLVLFETEV</sequence>
<evidence type="ECO:0000313" key="1">
    <source>
        <dbReference type="EMBL" id="MCC5468579.1"/>
    </source>
</evidence>